<dbReference type="InterPro" id="IPR029060">
    <property type="entry name" value="PIN-like_dom_sf"/>
</dbReference>
<comment type="caution">
    <text evidence="6">The sequence shown here is derived from an EMBL/GenBank/DDBJ whole genome shotgun (WGS) entry which is preliminary data.</text>
</comment>
<dbReference type="SUPFAM" id="SSF88723">
    <property type="entry name" value="PIN domain-like"/>
    <property type="match status" value="1"/>
</dbReference>
<reference evidence="6" key="2">
    <citation type="submission" date="2021-04" db="EMBL/GenBank/DDBJ databases">
        <authorList>
            <person name="Gilroy R."/>
        </authorList>
    </citation>
    <scope>NUCLEOTIDE SEQUENCE</scope>
    <source>
        <strain evidence="6">ChiHecolR3B27-1887</strain>
    </source>
</reference>
<dbReference type="GO" id="GO:0016787">
    <property type="term" value="F:hydrolase activity"/>
    <property type="evidence" value="ECO:0007669"/>
    <property type="project" value="UniProtKB-KW"/>
</dbReference>
<dbReference type="Proteomes" id="UP000824029">
    <property type="component" value="Unassembled WGS sequence"/>
</dbReference>
<evidence type="ECO:0000313" key="6">
    <source>
        <dbReference type="EMBL" id="HIZ17603.1"/>
    </source>
</evidence>
<dbReference type="GO" id="GO:0004518">
    <property type="term" value="F:nuclease activity"/>
    <property type="evidence" value="ECO:0007669"/>
    <property type="project" value="UniProtKB-KW"/>
</dbReference>
<evidence type="ECO:0000256" key="4">
    <source>
        <dbReference type="ARBA" id="ARBA00022842"/>
    </source>
</evidence>
<dbReference type="CDD" id="cd09873">
    <property type="entry name" value="PIN_Pae0151-like"/>
    <property type="match status" value="1"/>
</dbReference>
<keyword evidence="1" id="KW-0540">Nuclease</keyword>
<dbReference type="PANTHER" id="PTHR35901">
    <property type="entry name" value="RIBONUCLEASE VAPC3"/>
    <property type="match status" value="1"/>
</dbReference>
<sequence length="164" mass="18657">MIVLDTSAAIEIVRGTEMGHKFERLTLKGEQIVSVDLLYGEVCSSFTKYVKAGMMTRDEVARTIERAVGLVDKFVPMRDLYPEAFNESLRLAHSPYDMFYFVLARRTAGTLFTMDQRLIKLALQNGLNCVYEDTSVKDDPWTTRLETMEGPGRAYTREELLGRG</sequence>
<dbReference type="AlphaFoldDB" id="A0A9D2DIN5"/>
<organism evidence="6 7">
    <name type="scientific">Candidatus Olsenella stercoravium</name>
    <dbReference type="NCBI Taxonomy" id="2838713"/>
    <lineage>
        <taxon>Bacteria</taxon>
        <taxon>Bacillati</taxon>
        <taxon>Actinomycetota</taxon>
        <taxon>Coriobacteriia</taxon>
        <taxon>Coriobacteriales</taxon>
        <taxon>Atopobiaceae</taxon>
        <taxon>Olsenella</taxon>
    </lineage>
</organism>
<keyword evidence="2" id="KW-0479">Metal-binding</keyword>
<dbReference type="GO" id="GO:0046872">
    <property type="term" value="F:metal ion binding"/>
    <property type="evidence" value="ECO:0007669"/>
    <property type="project" value="UniProtKB-KW"/>
</dbReference>
<evidence type="ECO:0000256" key="1">
    <source>
        <dbReference type="ARBA" id="ARBA00022722"/>
    </source>
</evidence>
<feature type="domain" description="PIN" evidence="5">
    <location>
        <begin position="2"/>
        <end position="122"/>
    </location>
</feature>
<gene>
    <name evidence="6" type="ORF">IAA22_00590</name>
</gene>
<evidence type="ECO:0000256" key="2">
    <source>
        <dbReference type="ARBA" id="ARBA00022723"/>
    </source>
</evidence>
<name>A0A9D2DIN5_9ACTN</name>
<evidence type="ECO:0000256" key="3">
    <source>
        <dbReference type="ARBA" id="ARBA00022801"/>
    </source>
</evidence>
<accession>A0A9D2DIN5</accession>
<dbReference type="Gene3D" id="3.40.50.1010">
    <property type="entry name" value="5'-nuclease"/>
    <property type="match status" value="1"/>
</dbReference>
<evidence type="ECO:0000259" key="5">
    <source>
        <dbReference type="Pfam" id="PF01850"/>
    </source>
</evidence>
<dbReference type="EMBL" id="DXBZ01000015">
    <property type="protein sequence ID" value="HIZ17603.1"/>
    <property type="molecule type" value="Genomic_DNA"/>
</dbReference>
<proteinExistence type="predicted"/>
<keyword evidence="4" id="KW-0460">Magnesium</keyword>
<dbReference type="InterPro" id="IPR051619">
    <property type="entry name" value="TypeII_TA_RNase_PINc/VapC"/>
</dbReference>
<keyword evidence="3" id="KW-0378">Hydrolase</keyword>
<dbReference type="InterPro" id="IPR002716">
    <property type="entry name" value="PIN_dom"/>
</dbReference>
<dbReference type="InterPro" id="IPR044153">
    <property type="entry name" value="PIN_Pae0151-like"/>
</dbReference>
<reference evidence="6" key="1">
    <citation type="journal article" date="2021" name="PeerJ">
        <title>Extensive microbial diversity within the chicken gut microbiome revealed by metagenomics and culture.</title>
        <authorList>
            <person name="Gilroy R."/>
            <person name="Ravi A."/>
            <person name="Getino M."/>
            <person name="Pursley I."/>
            <person name="Horton D.L."/>
            <person name="Alikhan N.F."/>
            <person name="Baker D."/>
            <person name="Gharbi K."/>
            <person name="Hall N."/>
            <person name="Watson M."/>
            <person name="Adriaenssens E.M."/>
            <person name="Foster-Nyarko E."/>
            <person name="Jarju S."/>
            <person name="Secka A."/>
            <person name="Antonio M."/>
            <person name="Oren A."/>
            <person name="Chaudhuri R.R."/>
            <person name="La Ragione R."/>
            <person name="Hildebrand F."/>
            <person name="Pallen M.J."/>
        </authorList>
    </citation>
    <scope>NUCLEOTIDE SEQUENCE</scope>
    <source>
        <strain evidence="6">ChiHecolR3B27-1887</strain>
    </source>
</reference>
<dbReference type="Pfam" id="PF01850">
    <property type="entry name" value="PIN"/>
    <property type="match status" value="1"/>
</dbReference>
<evidence type="ECO:0000313" key="7">
    <source>
        <dbReference type="Proteomes" id="UP000824029"/>
    </source>
</evidence>
<dbReference type="PANTHER" id="PTHR35901:SF1">
    <property type="entry name" value="EXONUCLEASE VAPC9"/>
    <property type="match status" value="1"/>
</dbReference>
<protein>
    <submittedName>
        <fullName evidence="6">Type II toxin-antitoxin system VapC family toxin</fullName>
    </submittedName>
</protein>